<sequence>MITNFIGIILRYGKPERGLFGRCIAYYGTVEAQARGTLHCHMLVWIEGHPNPQHLRDLMLESSEYRLHMFSWLESIIKSELLGTTEPVVEHGGHALPRPPFDEGPGNVHPGVRPPPRVSDMLPSDFRREYSIFVNQLVECYNWHEHTSTCWKYLRPNQTPSDENCRMRIDGSTRRTTELDPETLSIQLRRLHPRIANYNDLVIFLLQANMDVKHIGSGEGAKALIYYITDYITKSSLPAHLGLAALMYAIQITDAKYGRVPEWTSREDTGALTVLVNSMLARNEVSEQEIMSHIIGGGDHYTSHKFRLLYYAAFER</sequence>
<feature type="non-terminal residue" evidence="3">
    <location>
        <position position="316"/>
    </location>
</feature>
<dbReference type="InterPro" id="IPR025476">
    <property type="entry name" value="Helitron_helicase-like"/>
</dbReference>
<evidence type="ECO:0000256" key="1">
    <source>
        <dbReference type="SAM" id="MobiDB-lite"/>
    </source>
</evidence>
<evidence type="ECO:0000313" key="4">
    <source>
        <dbReference type="Proteomes" id="UP000308197"/>
    </source>
</evidence>
<feature type="domain" description="Helitron helicase-like" evidence="2">
    <location>
        <begin position="5"/>
        <end position="44"/>
    </location>
</feature>
<organism evidence="3 4">
    <name type="scientific">Polyporus arcularius HHB13444</name>
    <dbReference type="NCBI Taxonomy" id="1314778"/>
    <lineage>
        <taxon>Eukaryota</taxon>
        <taxon>Fungi</taxon>
        <taxon>Dikarya</taxon>
        <taxon>Basidiomycota</taxon>
        <taxon>Agaricomycotina</taxon>
        <taxon>Agaricomycetes</taxon>
        <taxon>Polyporales</taxon>
        <taxon>Polyporaceae</taxon>
        <taxon>Polyporus</taxon>
    </lineage>
</organism>
<dbReference type="Proteomes" id="UP000308197">
    <property type="component" value="Unassembled WGS sequence"/>
</dbReference>
<accession>A0A5C3NNN0</accession>
<dbReference type="STRING" id="1314778.A0A5C3NNN0"/>
<keyword evidence="4" id="KW-1185">Reference proteome</keyword>
<dbReference type="AlphaFoldDB" id="A0A5C3NNN0"/>
<dbReference type="InParanoid" id="A0A5C3NNN0"/>
<name>A0A5C3NNN0_9APHY</name>
<evidence type="ECO:0000259" key="2">
    <source>
        <dbReference type="Pfam" id="PF14214"/>
    </source>
</evidence>
<dbReference type="Pfam" id="PF14214">
    <property type="entry name" value="Helitron_like_N"/>
    <property type="match status" value="1"/>
</dbReference>
<protein>
    <recommendedName>
        <fullName evidence="2">Helitron helicase-like domain-containing protein</fullName>
    </recommendedName>
</protein>
<feature type="region of interest" description="Disordered" evidence="1">
    <location>
        <begin position="98"/>
        <end position="117"/>
    </location>
</feature>
<dbReference type="EMBL" id="ML212654">
    <property type="protein sequence ID" value="TFK78279.1"/>
    <property type="molecule type" value="Genomic_DNA"/>
</dbReference>
<proteinExistence type="predicted"/>
<reference evidence="3 4" key="1">
    <citation type="journal article" date="2019" name="Nat. Ecol. Evol.">
        <title>Megaphylogeny resolves global patterns of mushroom evolution.</title>
        <authorList>
            <person name="Varga T."/>
            <person name="Krizsan K."/>
            <person name="Foldi C."/>
            <person name="Dima B."/>
            <person name="Sanchez-Garcia M."/>
            <person name="Sanchez-Ramirez S."/>
            <person name="Szollosi G.J."/>
            <person name="Szarkandi J.G."/>
            <person name="Papp V."/>
            <person name="Albert L."/>
            <person name="Andreopoulos W."/>
            <person name="Angelini C."/>
            <person name="Antonin V."/>
            <person name="Barry K.W."/>
            <person name="Bougher N.L."/>
            <person name="Buchanan P."/>
            <person name="Buyck B."/>
            <person name="Bense V."/>
            <person name="Catcheside P."/>
            <person name="Chovatia M."/>
            <person name="Cooper J."/>
            <person name="Damon W."/>
            <person name="Desjardin D."/>
            <person name="Finy P."/>
            <person name="Geml J."/>
            <person name="Haridas S."/>
            <person name="Hughes K."/>
            <person name="Justo A."/>
            <person name="Karasinski D."/>
            <person name="Kautmanova I."/>
            <person name="Kiss B."/>
            <person name="Kocsube S."/>
            <person name="Kotiranta H."/>
            <person name="LaButti K.M."/>
            <person name="Lechner B.E."/>
            <person name="Liimatainen K."/>
            <person name="Lipzen A."/>
            <person name="Lukacs Z."/>
            <person name="Mihaltcheva S."/>
            <person name="Morgado L.N."/>
            <person name="Niskanen T."/>
            <person name="Noordeloos M.E."/>
            <person name="Ohm R.A."/>
            <person name="Ortiz-Santana B."/>
            <person name="Ovrebo C."/>
            <person name="Racz N."/>
            <person name="Riley R."/>
            <person name="Savchenko A."/>
            <person name="Shiryaev A."/>
            <person name="Soop K."/>
            <person name="Spirin V."/>
            <person name="Szebenyi C."/>
            <person name="Tomsovsky M."/>
            <person name="Tulloss R.E."/>
            <person name="Uehling J."/>
            <person name="Grigoriev I.V."/>
            <person name="Vagvolgyi C."/>
            <person name="Papp T."/>
            <person name="Martin F.M."/>
            <person name="Miettinen O."/>
            <person name="Hibbett D.S."/>
            <person name="Nagy L.G."/>
        </authorList>
    </citation>
    <scope>NUCLEOTIDE SEQUENCE [LARGE SCALE GENOMIC DNA]</scope>
    <source>
        <strain evidence="3 4">HHB13444</strain>
    </source>
</reference>
<evidence type="ECO:0000313" key="3">
    <source>
        <dbReference type="EMBL" id="TFK78279.1"/>
    </source>
</evidence>
<gene>
    <name evidence="3" type="ORF">K466DRAFT_456490</name>
</gene>